<evidence type="ECO:0000313" key="1">
    <source>
        <dbReference type="EMBL" id="WCO66926.1"/>
    </source>
</evidence>
<name>A0AAE9YFM2_9ACTN</name>
<sequence length="255" mass="26509">MRILGLDLAAQPRTTGCVVLAPDGPGRWAATKPEGPADDDRLVALAREVDVLGIDAPLGWPRAFVAAVVAHEDFGPWPGGVDRGPLTHRVTDHVVVARGEGRPLSVSADRIGSPAMRGALLQHRWATEVWGAPESRDGTGRLVETYPAASLRAWGVEATGYKRGGAAHAEEARRVRAGIVAHLAATLPWVDVDPVADPATASDHVLDALLCCLTVVAARAGTTTAPAGPDEVAAARVEGWVHVPTAPLAALTPPP</sequence>
<protein>
    <submittedName>
        <fullName evidence="1">DUF429 domain-containing protein</fullName>
    </submittedName>
</protein>
<evidence type="ECO:0000313" key="2">
    <source>
        <dbReference type="Proteomes" id="UP001216390"/>
    </source>
</evidence>
<dbReference type="EMBL" id="CP116942">
    <property type="protein sequence ID" value="WCO66926.1"/>
    <property type="molecule type" value="Genomic_DNA"/>
</dbReference>
<dbReference type="InterPro" id="IPR007362">
    <property type="entry name" value="DUF429"/>
</dbReference>
<dbReference type="Pfam" id="PF04250">
    <property type="entry name" value="DUF429"/>
    <property type="match status" value="1"/>
</dbReference>
<dbReference type="AlphaFoldDB" id="A0AAE9YFM2"/>
<keyword evidence="2" id="KW-1185">Reference proteome</keyword>
<organism evidence="1 2">
    <name type="scientific">Iamia majanohamensis</name>
    <dbReference type="NCBI Taxonomy" id="467976"/>
    <lineage>
        <taxon>Bacteria</taxon>
        <taxon>Bacillati</taxon>
        <taxon>Actinomycetota</taxon>
        <taxon>Acidimicrobiia</taxon>
        <taxon>Acidimicrobiales</taxon>
        <taxon>Iamiaceae</taxon>
        <taxon>Iamia</taxon>
    </lineage>
</organism>
<accession>A0AAE9YFM2</accession>
<dbReference type="RefSeq" id="WP_272736448.1">
    <property type="nucleotide sequence ID" value="NZ_CP116942.1"/>
</dbReference>
<gene>
    <name evidence="1" type="ORF">PO878_20750</name>
</gene>
<dbReference type="Proteomes" id="UP001216390">
    <property type="component" value="Chromosome"/>
</dbReference>
<reference evidence="1" key="1">
    <citation type="submission" date="2023-01" db="EMBL/GenBank/DDBJ databases">
        <title>The diversity of Class Acidimicrobiia in South China Sea sediment environments and the proposal of Iamia marina sp. nov., a novel species of the genus Iamia.</title>
        <authorList>
            <person name="He Y."/>
            <person name="Tian X."/>
        </authorList>
    </citation>
    <scope>NUCLEOTIDE SEQUENCE</scope>
    <source>
        <strain evidence="1">DSM 19957</strain>
    </source>
</reference>
<dbReference type="KEGG" id="ima:PO878_20750"/>
<proteinExistence type="predicted"/>